<dbReference type="InterPro" id="IPR059176">
    <property type="entry name" value="UDP-X_N"/>
</dbReference>
<accession>A0A2Z5TLZ4</accession>
<dbReference type="Proteomes" id="UP000269331">
    <property type="component" value="Chromosome"/>
</dbReference>
<dbReference type="AlphaFoldDB" id="A0A2Z5TLZ4"/>
<proteinExistence type="predicted"/>
<dbReference type="KEGG" id="srq:SR187_3740"/>
<reference evidence="2 3" key="1">
    <citation type="journal article" date="2018" name="Genome Biol. Evol.">
        <title>Complete Genome Sequence of Streptococcus ruminantium sp. nov. GUT-187T (=DSM 104980T =JCM 31869T), the Type Strain of S. ruminantium, and Comparison with Genome Sequences of Streptococcus suis Strains.</title>
        <authorList>
            <person name="Tohya M."/>
            <person name="Sekizaki T."/>
            <person name="Miyoshi-Akiyama T."/>
        </authorList>
    </citation>
    <scope>NUCLEOTIDE SEQUENCE [LARGE SCALE GENOMIC DNA]</scope>
    <source>
        <strain evidence="2 3">GUT187T</strain>
    </source>
</reference>
<dbReference type="EMBL" id="AP018400">
    <property type="protein sequence ID" value="BBA92357.1"/>
    <property type="molecule type" value="Genomic_DNA"/>
</dbReference>
<feature type="domain" description="UDP-X diphosphatase-like N-terminal oligomerisation" evidence="1">
    <location>
        <begin position="13"/>
        <end position="43"/>
    </location>
</feature>
<sequence length="44" mass="4662">MGSTSASSGTDELACGKDVYDIERFEEIRSIAAEMLAESSGHPL</sequence>
<evidence type="ECO:0000313" key="3">
    <source>
        <dbReference type="Proteomes" id="UP000269331"/>
    </source>
</evidence>
<gene>
    <name evidence="2" type="ORF">SR187_3740</name>
</gene>
<name>A0A2Z5TLZ4_9STRE</name>
<dbReference type="Gene3D" id="6.10.250.1120">
    <property type="match status" value="1"/>
</dbReference>
<dbReference type="Pfam" id="PF12535">
    <property type="entry name" value="Nudix_N"/>
    <property type="match status" value="1"/>
</dbReference>
<evidence type="ECO:0000313" key="2">
    <source>
        <dbReference type="EMBL" id="BBA92357.1"/>
    </source>
</evidence>
<protein>
    <submittedName>
        <fullName evidence="2">ADP-ribose pyrophosphatase</fullName>
    </submittedName>
</protein>
<evidence type="ECO:0000259" key="1">
    <source>
        <dbReference type="Pfam" id="PF12535"/>
    </source>
</evidence>
<organism evidence="2 3">
    <name type="scientific">Streptococcus ruminantium</name>
    <dbReference type="NCBI Taxonomy" id="1917441"/>
    <lineage>
        <taxon>Bacteria</taxon>
        <taxon>Bacillati</taxon>
        <taxon>Bacillota</taxon>
        <taxon>Bacilli</taxon>
        <taxon>Lactobacillales</taxon>
        <taxon>Streptococcaceae</taxon>
        <taxon>Streptococcus</taxon>
    </lineage>
</organism>